<feature type="compositionally biased region" description="Polar residues" evidence="1">
    <location>
        <begin position="770"/>
        <end position="781"/>
    </location>
</feature>
<feature type="compositionally biased region" description="Polar residues" evidence="1">
    <location>
        <begin position="1213"/>
        <end position="1227"/>
    </location>
</feature>
<protein>
    <recommendedName>
        <fullName evidence="4">Flo11</fullName>
    </recommendedName>
</protein>
<evidence type="ECO:0000313" key="3">
    <source>
        <dbReference type="Proteomes" id="UP000054321"/>
    </source>
</evidence>
<dbReference type="OrthoDB" id="5382203at2759"/>
<feature type="compositionally biased region" description="Polar residues" evidence="1">
    <location>
        <begin position="639"/>
        <end position="648"/>
    </location>
</feature>
<evidence type="ECO:0000256" key="1">
    <source>
        <dbReference type="SAM" id="MobiDB-lite"/>
    </source>
</evidence>
<gene>
    <name evidence="2" type="ORF">OIDMADRAFT_141267</name>
</gene>
<feature type="region of interest" description="Disordered" evidence="1">
    <location>
        <begin position="1"/>
        <end position="43"/>
    </location>
</feature>
<dbReference type="HOGENOM" id="CLU_002983_1_0_1"/>
<feature type="compositionally biased region" description="Basic and acidic residues" evidence="1">
    <location>
        <begin position="470"/>
        <end position="489"/>
    </location>
</feature>
<feature type="compositionally biased region" description="Low complexity" evidence="1">
    <location>
        <begin position="559"/>
        <end position="571"/>
    </location>
</feature>
<feature type="compositionally biased region" description="Low complexity" evidence="1">
    <location>
        <begin position="627"/>
        <end position="638"/>
    </location>
</feature>
<name>A0A0C3D2M5_OIDMZ</name>
<proteinExistence type="predicted"/>
<feature type="compositionally biased region" description="Polar residues" evidence="1">
    <location>
        <begin position="1247"/>
        <end position="1268"/>
    </location>
</feature>
<evidence type="ECO:0000313" key="2">
    <source>
        <dbReference type="EMBL" id="KIN05519.1"/>
    </source>
</evidence>
<feature type="compositionally biased region" description="Acidic residues" evidence="1">
    <location>
        <begin position="335"/>
        <end position="344"/>
    </location>
</feature>
<reference evidence="2 3" key="1">
    <citation type="submission" date="2014-04" db="EMBL/GenBank/DDBJ databases">
        <authorList>
            <consortium name="DOE Joint Genome Institute"/>
            <person name="Kuo A."/>
            <person name="Martino E."/>
            <person name="Perotto S."/>
            <person name="Kohler A."/>
            <person name="Nagy L.G."/>
            <person name="Floudas D."/>
            <person name="Copeland A."/>
            <person name="Barry K.W."/>
            <person name="Cichocki N."/>
            <person name="Veneault-Fourrey C."/>
            <person name="LaButti K."/>
            <person name="Lindquist E.A."/>
            <person name="Lipzen A."/>
            <person name="Lundell T."/>
            <person name="Morin E."/>
            <person name="Murat C."/>
            <person name="Sun H."/>
            <person name="Tunlid A."/>
            <person name="Henrissat B."/>
            <person name="Grigoriev I.V."/>
            <person name="Hibbett D.S."/>
            <person name="Martin F."/>
            <person name="Nordberg H.P."/>
            <person name="Cantor M.N."/>
            <person name="Hua S.X."/>
        </authorList>
    </citation>
    <scope>NUCLEOTIDE SEQUENCE [LARGE SCALE GENOMIC DNA]</scope>
    <source>
        <strain evidence="2 3">Zn</strain>
    </source>
</reference>
<organism evidence="2 3">
    <name type="scientific">Oidiodendron maius (strain Zn)</name>
    <dbReference type="NCBI Taxonomy" id="913774"/>
    <lineage>
        <taxon>Eukaryota</taxon>
        <taxon>Fungi</taxon>
        <taxon>Dikarya</taxon>
        <taxon>Ascomycota</taxon>
        <taxon>Pezizomycotina</taxon>
        <taxon>Leotiomycetes</taxon>
        <taxon>Leotiomycetes incertae sedis</taxon>
        <taxon>Myxotrichaceae</taxon>
        <taxon>Oidiodendron</taxon>
    </lineage>
</organism>
<feature type="region of interest" description="Disordered" evidence="1">
    <location>
        <begin position="307"/>
        <end position="344"/>
    </location>
</feature>
<dbReference type="STRING" id="913774.A0A0C3D2M5"/>
<dbReference type="EMBL" id="KN832871">
    <property type="protein sequence ID" value="KIN05519.1"/>
    <property type="molecule type" value="Genomic_DNA"/>
</dbReference>
<accession>A0A0C3D2M5</accession>
<reference evidence="3" key="2">
    <citation type="submission" date="2015-01" db="EMBL/GenBank/DDBJ databases">
        <title>Evolutionary Origins and Diversification of the Mycorrhizal Mutualists.</title>
        <authorList>
            <consortium name="DOE Joint Genome Institute"/>
            <consortium name="Mycorrhizal Genomics Consortium"/>
            <person name="Kohler A."/>
            <person name="Kuo A."/>
            <person name="Nagy L.G."/>
            <person name="Floudas D."/>
            <person name="Copeland A."/>
            <person name="Barry K.W."/>
            <person name="Cichocki N."/>
            <person name="Veneault-Fourrey C."/>
            <person name="LaButti K."/>
            <person name="Lindquist E.A."/>
            <person name="Lipzen A."/>
            <person name="Lundell T."/>
            <person name="Morin E."/>
            <person name="Murat C."/>
            <person name="Riley R."/>
            <person name="Ohm R."/>
            <person name="Sun H."/>
            <person name="Tunlid A."/>
            <person name="Henrissat B."/>
            <person name="Grigoriev I.V."/>
            <person name="Hibbett D.S."/>
            <person name="Martin F."/>
        </authorList>
    </citation>
    <scope>NUCLEOTIDE SEQUENCE [LARGE SCALE GENOMIC DNA]</scope>
    <source>
        <strain evidence="3">Zn</strain>
    </source>
</reference>
<feature type="region of interest" description="Disordered" evidence="1">
    <location>
        <begin position="1185"/>
        <end position="1284"/>
    </location>
</feature>
<feature type="compositionally biased region" description="Polar residues" evidence="1">
    <location>
        <begin position="920"/>
        <end position="931"/>
    </location>
</feature>
<dbReference type="InParanoid" id="A0A0C3D2M5"/>
<dbReference type="Proteomes" id="UP000054321">
    <property type="component" value="Unassembled WGS sequence"/>
</dbReference>
<feature type="region of interest" description="Disordered" evidence="1">
    <location>
        <begin position="996"/>
        <end position="1045"/>
    </location>
</feature>
<feature type="compositionally biased region" description="Acidic residues" evidence="1">
    <location>
        <begin position="510"/>
        <end position="531"/>
    </location>
</feature>
<feature type="region of interest" description="Disordered" evidence="1">
    <location>
        <begin position="429"/>
        <end position="606"/>
    </location>
</feature>
<feature type="compositionally biased region" description="Acidic residues" evidence="1">
    <location>
        <begin position="448"/>
        <end position="469"/>
    </location>
</feature>
<feature type="compositionally biased region" description="Basic and acidic residues" evidence="1">
    <location>
        <begin position="820"/>
        <end position="832"/>
    </location>
</feature>
<feature type="compositionally biased region" description="Low complexity" evidence="1">
    <location>
        <begin position="18"/>
        <end position="35"/>
    </location>
</feature>
<evidence type="ECO:0008006" key="4">
    <source>
        <dbReference type="Google" id="ProtNLM"/>
    </source>
</evidence>
<feature type="region of interest" description="Disordered" evidence="1">
    <location>
        <begin position="619"/>
        <end position="670"/>
    </location>
</feature>
<feature type="compositionally biased region" description="Polar residues" evidence="1">
    <location>
        <begin position="876"/>
        <end position="887"/>
    </location>
</feature>
<keyword evidence="3" id="KW-1185">Reference proteome</keyword>
<feature type="region of interest" description="Disordered" evidence="1">
    <location>
        <begin position="686"/>
        <end position="954"/>
    </location>
</feature>
<sequence>MAPSDVGTHTPKFDSGYPSSRTTRSPSISSDHPSSVANHGGLLSPPASVSPDAAFIAVSAASQIVTNDHDSQSEAWLDQHGIEPSGETALVSPPALKLVNRFLDQLLFNFLSVSRSTSLAALRPAVSEVLKPKLAKGAISGADSELHEYLGGEEDEDLLSPHAGPTQSKDWDVELVWKRTRLRCMVYSSLGDMEEEEEDYYTEQEQLDPIPGSLHNHGVVSPAVAIFLTSILEFMGEQVLVVAGQAAYHRLRLKHERDEKDGRTTPADIAERVVVEESDMERVALDRTLGRLWRGWKKRIRSPMGSVSSVARPFSRESTHSLPRNGHAPSSAPEEQIEEDTPGETDLTEYEQAARIPLPCTADDVREIEIPGLARQFDEDGEIENEDEDNQLQARPISFQFWTHPTQDLHEPTPSHIYIPKFITTASRKRSYSLPPVSSKRSKSSADEQSEEQDTEKDDEQQEAVDEAAEPSREVDEDTAHPELPERSPARRGVIVSKVGAAAVAAAVAAEEEAHDVESGQEDVDSEEDHEEPQIMTSSRVSIGGRISPDDNPAPSKPSSVRSHSVHSLRLIEVSSPTVRSRGASVDASDYPSAGRPVAVSTPGSVNSPILVAPHIASPVSQARTASPISRGSSSNSSRQLGHSTTASIAEAEEPDMGETELGPESSSLPSHFAAAMQGVDVWSGPSAPQFTSAPADRAFKPQPSTFVLSPAPATRNARGITSIPVNDPHYNQQSSALGVASKSKVDAPGIPPLTPLREMMEGAPDTSDEASSVAPSYDGQSHSERTLSGHSPSVSSGSLMQRAVRPHATSAPRGSPPRSSREENPRKDSRAQRPIHTSGSGSSSVSHKFKPFRSSEDSGPIVVEDKGKSFEQLIRSDQTIQYTLTPANMRDPVPDSPHSPRLIASPVRANFPNFPETPRPTSGRSHSSSVGKYGKPTVIDAPQPFKNIKATNGGSKLALNTAVGQRTNAPQPRDARVEPESTEGFAEFIKATGPVTRYESAPRSAPPIEAPRFNGPPRKSSADTSIGLANGLPRRTDSSAGRMKLQAREAVVTRADGINDLIDFMRSGPQGEMDNPRPLRRAATDIDHLTDAVSDPRYSQTSTSVHSSVTSQSALLNGTVKMNKSVLPQTNVGFDEDDMMPKRKQRRVRDMYQIDFSDEEEEYEGVAGKPKPIQEESLADFLRNVPPPAESTTAPIFESTPATNKKVKRKSSTTGIMSRFSRNSQMPAKPKSSGQEARPGSRAESAISNHTPIAVQFPSNYRTSTNDGPRVGNYAPRIDPPRTKVVQKPYQPREAIYSTSRTNELAAFLRDSDPPSAMQAQPQTFTPTLQKDEASTFQRVFGRRKVH</sequence>
<feature type="compositionally biased region" description="Low complexity" evidence="1">
    <location>
        <begin position="789"/>
        <end position="799"/>
    </location>
</feature>